<dbReference type="PROSITE" id="PS51752">
    <property type="entry name" value="JACALIN_LECTIN"/>
    <property type="match status" value="1"/>
</dbReference>
<dbReference type="InterPro" id="IPR001229">
    <property type="entry name" value="Jacalin-like_lectin_dom"/>
</dbReference>
<keyword evidence="4" id="KW-1185">Reference proteome</keyword>
<evidence type="ECO:0000313" key="3">
    <source>
        <dbReference type="EMBL" id="GMF12763.1"/>
    </source>
</evidence>
<organism evidence="3 4">
    <name type="scientific">Phytophthora lilii</name>
    <dbReference type="NCBI Taxonomy" id="2077276"/>
    <lineage>
        <taxon>Eukaryota</taxon>
        <taxon>Sar</taxon>
        <taxon>Stramenopiles</taxon>
        <taxon>Oomycota</taxon>
        <taxon>Peronosporomycetes</taxon>
        <taxon>Peronosporales</taxon>
        <taxon>Peronosporaceae</taxon>
        <taxon>Phytophthora</taxon>
    </lineage>
</organism>
<feature type="domain" description="Jacalin-type lectin" evidence="2">
    <location>
        <begin position="28"/>
        <end position="170"/>
    </location>
</feature>
<dbReference type="SMART" id="SM00915">
    <property type="entry name" value="Jacalin"/>
    <property type="match status" value="1"/>
</dbReference>
<gene>
    <name evidence="3" type="ORF">Plil01_000332900</name>
</gene>
<sequence length="680" mass="73556">MSPWALLRAWVLLILVVDFGEAFSDEDIQLSELFGEGTKGIAFSDIAEVKLGQTLSSVTVRGDERIDQVTLQVATPNETTWTHGGSGGTDNILILDSNEYITSMEVHVGKKWGWKRVVYLRLTTNAGNSVGSGTTTDERATVIAPEGFQLSGFFGRAGTEVYELGAIWTRRNATHLSLTDDMGSEWYGKKIRNWVGPTIGDAVDSACYRKTEFLSTNKLCPLGYNKTDSNCIAQCPLSYPVKCSLECIPQNDDCTLEILQKTASVVSVIFNTATAGVLGEVRAAYKTAKQTYLCAASIIGVIKSLIYYLRFQQTTAPQGSVEELLAVAYQTDVVVVDLPIAVCTCLGVDVSLAARATGVVIAIVENIVKQVIINGDQILSSATDVMTFLMNASALNFPPEESTVLDLQNFIDSNSTCGFQLKSLTDRISDTINSIRNVTPSATNEDIRVTISRSSFVLNDIPVVTNNCMGEILANKTTQVAFQTRDLLRKTMGVIIDQLIETNTTDMGASVAKDETTLESTNLGLVVLSGLDPTRIIWMVSQFVQPTCGPTSFIGEIDDGNLFDALGLTTVDEAFKGSYGAWTKEGDGNVNIVFKSVDTKDVTVVIHSGGSDYAKVKVPSCETVTWNATVAELQDKTMYLDRWRPDFIGIPGSGGGSLVLWIPRSSKGGHLTLNVQINAS</sequence>
<dbReference type="Proteomes" id="UP001165083">
    <property type="component" value="Unassembled WGS sequence"/>
</dbReference>
<dbReference type="SUPFAM" id="SSF51101">
    <property type="entry name" value="Mannose-binding lectins"/>
    <property type="match status" value="1"/>
</dbReference>
<comment type="caution">
    <text evidence="3">The sequence shown here is derived from an EMBL/GenBank/DDBJ whole genome shotgun (WGS) entry which is preliminary data.</text>
</comment>
<dbReference type="Pfam" id="PF01419">
    <property type="entry name" value="Jacalin"/>
    <property type="match status" value="1"/>
</dbReference>
<protein>
    <submittedName>
        <fullName evidence="3">Unnamed protein product</fullName>
    </submittedName>
</protein>
<dbReference type="EMBL" id="BSXW01000130">
    <property type="protein sequence ID" value="GMF12763.1"/>
    <property type="molecule type" value="Genomic_DNA"/>
</dbReference>
<name>A0A9W6TGF5_9STRA</name>
<reference evidence="3" key="1">
    <citation type="submission" date="2023-04" db="EMBL/GenBank/DDBJ databases">
        <title>Phytophthora lilii NBRC 32176.</title>
        <authorList>
            <person name="Ichikawa N."/>
            <person name="Sato H."/>
            <person name="Tonouchi N."/>
        </authorList>
    </citation>
    <scope>NUCLEOTIDE SEQUENCE</scope>
    <source>
        <strain evidence="3">NBRC 32176</strain>
    </source>
</reference>
<dbReference type="InterPro" id="IPR036404">
    <property type="entry name" value="Jacalin-like_lectin_dom_sf"/>
</dbReference>
<accession>A0A9W6TGF5</accession>
<evidence type="ECO:0000313" key="4">
    <source>
        <dbReference type="Proteomes" id="UP001165083"/>
    </source>
</evidence>
<proteinExistence type="predicted"/>
<evidence type="ECO:0000256" key="1">
    <source>
        <dbReference type="SAM" id="SignalP"/>
    </source>
</evidence>
<dbReference type="OrthoDB" id="40902at2759"/>
<dbReference type="AlphaFoldDB" id="A0A9W6TGF5"/>
<feature type="signal peptide" evidence="1">
    <location>
        <begin position="1"/>
        <end position="22"/>
    </location>
</feature>
<evidence type="ECO:0000259" key="2">
    <source>
        <dbReference type="PROSITE" id="PS51752"/>
    </source>
</evidence>
<dbReference type="Gene3D" id="2.100.10.30">
    <property type="entry name" value="Jacalin-like lectin domain"/>
    <property type="match status" value="1"/>
</dbReference>
<feature type="chain" id="PRO_5040761883" evidence="1">
    <location>
        <begin position="23"/>
        <end position="680"/>
    </location>
</feature>
<keyword evidence="1" id="KW-0732">Signal</keyword>